<comment type="caution">
    <text evidence="3">The sequence shown here is derived from an EMBL/GenBank/DDBJ whole genome shotgun (WGS) entry which is preliminary data.</text>
</comment>
<evidence type="ECO:0000313" key="3">
    <source>
        <dbReference type="EMBL" id="PNX91217.1"/>
    </source>
</evidence>
<dbReference type="Pfam" id="PF15365">
    <property type="entry name" value="PNRC"/>
    <property type="match status" value="1"/>
</dbReference>
<dbReference type="AlphaFoldDB" id="A0A2K3MK74"/>
<dbReference type="GO" id="GO:0016071">
    <property type="term" value="P:mRNA metabolic process"/>
    <property type="evidence" value="ECO:0007669"/>
    <property type="project" value="UniProtKB-ARBA"/>
</dbReference>
<protein>
    <submittedName>
        <fullName evidence="3">Uncharacterized protein</fullName>
    </submittedName>
</protein>
<dbReference type="EMBL" id="ASHM01064493">
    <property type="protein sequence ID" value="PNX90947.1"/>
    <property type="molecule type" value="Genomic_DNA"/>
</dbReference>
<accession>A0A2K3MK74</accession>
<name>A0A2K3MK74_TRIPR</name>
<dbReference type="PANTHER" id="PTHR33670:SF1">
    <property type="entry name" value="OS09G0416300 PROTEIN"/>
    <property type="match status" value="1"/>
</dbReference>
<dbReference type="Proteomes" id="UP000236291">
    <property type="component" value="Unassembled WGS sequence"/>
</dbReference>
<dbReference type="EMBL" id="ASHM01065421">
    <property type="protein sequence ID" value="PNX91217.1"/>
    <property type="molecule type" value="Genomic_DNA"/>
</dbReference>
<proteinExistence type="predicted"/>
<sequence length="152" mass="16751">MGTQVLHPQDYFIRPTPAPFSHRSNHYGYHNRAVTSKSHRKPVARPEIKKPVVASSYQPDTAFVLKRSSADDSVTVKNVGSAVENVTMILRRGKSLDSSLVAVKNDKYAGSAFAVSPSPSELPLPSFLTKKKSLATFDDSATQDLRRLLRIV</sequence>
<evidence type="ECO:0000313" key="2">
    <source>
        <dbReference type="EMBL" id="PNX90947.1"/>
    </source>
</evidence>
<gene>
    <name evidence="2" type="ORF">L195_g047075</name>
    <name evidence="3" type="ORF">L195_g047347</name>
    <name evidence="1" type="ORF">L195_g053602</name>
</gene>
<dbReference type="PANTHER" id="PTHR33670">
    <property type="entry name" value="SPLICING FACTOR, PROLINE- AND GLUTAMINE-RICH-LIKE"/>
    <property type="match status" value="1"/>
</dbReference>
<evidence type="ECO:0000313" key="1">
    <source>
        <dbReference type="EMBL" id="PNX63636.1"/>
    </source>
</evidence>
<dbReference type="STRING" id="57577.A0A2K3MK74"/>
<dbReference type="EMBL" id="ASHM01090954">
    <property type="protein sequence ID" value="PNX63636.1"/>
    <property type="molecule type" value="Genomic_DNA"/>
</dbReference>
<dbReference type="OrthoDB" id="770116at2759"/>
<dbReference type="InterPro" id="IPR028322">
    <property type="entry name" value="PNRC-like_rgn"/>
</dbReference>
<dbReference type="Gramene" id="Tp57577_TGAC_v2_mRNA29078">
    <property type="protein sequence ID" value="Tp57577_TGAC_v2_mRNA29078"/>
    <property type="gene ID" value="Tp57577_TGAC_v2_gene28126"/>
</dbReference>
<dbReference type="ExpressionAtlas" id="A0A2K3MK74">
    <property type="expression patterns" value="baseline"/>
</dbReference>
<evidence type="ECO:0000313" key="4">
    <source>
        <dbReference type="Proteomes" id="UP000236291"/>
    </source>
</evidence>
<reference evidence="3 4" key="1">
    <citation type="journal article" date="2014" name="Am. J. Bot.">
        <title>Genome assembly and annotation for red clover (Trifolium pratense; Fabaceae).</title>
        <authorList>
            <person name="Istvanek J."/>
            <person name="Jaros M."/>
            <person name="Krenek A."/>
            <person name="Repkova J."/>
        </authorList>
    </citation>
    <scope>NUCLEOTIDE SEQUENCE [LARGE SCALE GENOMIC DNA]</scope>
    <source>
        <strain evidence="4">cv. Tatra</strain>
        <tissue evidence="3">Young leaves</tissue>
    </source>
</reference>
<organism evidence="3 4">
    <name type="scientific">Trifolium pratense</name>
    <name type="common">Red clover</name>
    <dbReference type="NCBI Taxonomy" id="57577"/>
    <lineage>
        <taxon>Eukaryota</taxon>
        <taxon>Viridiplantae</taxon>
        <taxon>Streptophyta</taxon>
        <taxon>Embryophyta</taxon>
        <taxon>Tracheophyta</taxon>
        <taxon>Spermatophyta</taxon>
        <taxon>Magnoliopsida</taxon>
        <taxon>eudicotyledons</taxon>
        <taxon>Gunneridae</taxon>
        <taxon>Pentapetalae</taxon>
        <taxon>rosids</taxon>
        <taxon>fabids</taxon>
        <taxon>Fabales</taxon>
        <taxon>Fabaceae</taxon>
        <taxon>Papilionoideae</taxon>
        <taxon>50 kb inversion clade</taxon>
        <taxon>NPAAA clade</taxon>
        <taxon>Hologalegina</taxon>
        <taxon>IRL clade</taxon>
        <taxon>Trifolieae</taxon>
        <taxon>Trifolium</taxon>
    </lineage>
</organism>
<reference evidence="3 4" key="2">
    <citation type="journal article" date="2017" name="Front. Plant Sci.">
        <title>Gene Classification and Mining of Molecular Markers Useful in Red Clover (Trifolium pratense) Breeding.</title>
        <authorList>
            <person name="Istvanek J."/>
            <person name="Dluhosova J."/>
            <person name="Dluhos P."/>
            <person name="Patkova L."/>
            <person name="Nedelnik J."/>
            <person name="Repkova J."/>
        </authorList>
    </citation>
    <scope>NUCLEOTIDE SEQUENCE [LARGE SCALE GENOMIC DNA]</scope>
    <source>
        <strain evidence="4">cv. Tatra</strain>
        <tissue evidence="3">Young leaves</tissue>
    </source>
</reference>